<dbReference type="InterPro" id="IPR053712">
    <property type="entry name" value="Bac_CellDiv_Activator"/>
</dbReference>
<dbReference type="InterPro" id="IPR036192">
    <property type="entry name" value="Cell_div_ZapA-like_sf"/>
</dbReference>
<proteinExistence type="predicted"/>
<organism evidence="1 2">
    <name type="scientific">Nicoliella lavandulae</name>
    <dbReference type="NCBI Taxonomy" id="3082954"/>
    <lineage>
        <taxon>Bacteria</taxon>
        <taxon>Bacillati</taxon>
        <taxon>Bacillota</taxon>
        <taxon>Bacilli</taxon>
        <taxon>Lactobacillales</taxon>
        <taxon>Lactobacillaceae</taxon>
        <taxon>Nicoliella</taxon>
    </lineage>
</organism>
<keyword evidence="1" id="KW-0131">Cell cycle</keyword>
<name>A0ABU8SKY2_9LACO</name>
<comment type="caution">
    <text evidence="1">The sequence shown here is derived from an EMBL/GenBank/DDBJ whole genome shotgun (WGS) entry which is preliminary data.</text>
</comment>
<reference evidence="1 2" key="1">
    <citation type="submission" date="2023-10" db="EMBL/GenBank/DDBJ databases">
        <title>Nicoliella lavandulae sp. nov. isolated from Lavandula angustifolia flowers.</title>
        <authorList>
            <person name="Alcantara C."/>
            <person name="Zuniga M."/>
            <person name="Landete J.M."/>
            <person name="Monedero V."/>
        </authorList>
    </citation>
    <scope>NUCLEOTIDE SEQUENCE [LARGE SCALE GENOMIC DNA]</scope>
    <source>
        <strain evidence="1 2">Es01</strain>
    </source>
</reference>
<protein>
    <submittedName>
        <fullName evidence="1">Cell division protein ZapA</fullName>
    </submittedName>
</protein>
<evidence type="ECO:0000313" key="2">
    <source>
        <dbReference type="Proteomes" id="UP001370590"/>
    </source>
</evidence>
<evidence type="ECO:0000313" key="1">
    <source>
        <dbReference type="EMBL" id="MEJ6400419.1"/>
    </source>
</evidence>
<gene>
    <name evidence="1" type="ORF">R4146_04445</name>
</gene>
<dbReference type="GO" id="GO:0051301">
    <property type="term" value="P:cell division"/>
    <property type="evidence" value="ECO:0007669"/>
    <property type="project" value="UniProtKB-KW"/>
</dbReference>
<keyword evidence="1" id="KW-0132">Cell division</keyword>
<dbReference type="InterPro" id="IPR007838">
    <property type="entry name" value="Cell_div_ZapA-like"/>
</dbReference>
<accession>A0ABU8SKY2</accession>
<keyword evidence="2" id="KW-1185">Reference proteome</keyword>
<dbReference type="Pfam" id="PF05164">
    <property type="entry name" value="ZapA"/>
    <property type="match status" value="1"/>
</dbReference>
<dbReference type="SUPFAM" id="SSF102829">
    <property type="entry name" value="Cell division protein ZapA-like"/>
    <property type="match status" value="1"/>
</dbReference>
<dbReference type="EMBL" id="JAWMWH010000001">
    <property type="protein sequence ID" value="MEJ6400419.1"/>
    <property type="molecule type" value="Genomic_DNA"/>
</dbReference>
<dbReference type="Gene3D" id="6.10.250.790">
    <property type="match status" value="1"/>
</dbReference>
<sequence length="84" mass="9705">MSEIKKRFKAKIGNRTYTFVGRSSMEHMHAVTDLMNKQLNQLNQLSSSISYEDAMVLLAFNAISDQLKMQGKLDQIEKDNKEEH</sequence>
<dbReference type="RefSeq" id="WP_339960228.1">
    <property type="nucleotide sequence ID" value="NZ_JAWMWH010000001.1"/>
</dbReference>
<dbReference type="Proteomes" id="UP001370590">
    <property type="component" value="Unassembled WGS sequence"/>
</dbReference>